<evidence type="ECO:0000256" key="7">
    <source>
        <dbReference type="SAM" id="SignalP"/>
    </source>
</evidence>
<keyword evidence="9" id="KW-1185">Reference proteome</keyword>
<evidence type="ECO:0000256" key="5">
    <source>
        <dbReference type="ARBA" id="ARBA00023136"/>
    </source>
</evidence>
<evidence type="ECO:0000256" key="1">
    <source>
        <dbReference type="ARBA" id="ARBA00004651"/>
    </source>
</evidence>
<evidence type="ECO:0000256" key="6">
    <source>
        <dbReference type="SAM" id="Phobius"/>
    </source>
</evidence>
<reference evidence="8" key="1">
    <citation type="journal article" date="2015" name="Antonie Van Leeuwenhoek">
        <title>Comparative 16S rRNA signatures and multilocus sequence analysis for the genus Salinicola and description of Salinicola acroporae sp. nov., isolated from coral Acropora digitifera.</title>
        <authorList>
            <person name="Lepcha R.T."/>
            <person name="Poddar A."/>
            <person name="Schumann P."/>
            <person name="Das S.K."/>
        </authorList>
    </citation>
    <scope>NUCLEOTIDE SEQUENCE</scope>
    <source>
        <strain evidence="8">S4-41</strain>
    </source>
</reference>
<reference evidence="8" key="2">
    <citation type="submission" date="2017-11" db="EMBL/GenBank/DDBJ databases">
        <authorList>
            <person name="Das S.K."/>
        </authorList>
    </citation>
    <scope>NUCLEOTIDE SEQUENCE</scope>
    <source>
        <strain evidence="8">S4-41</strain>
    </source>
</reference>
<keyword evidence="4 6" id="KW-1133">Transmembrane helix</keyword>
<comment type="subcellular location">
    <subcellularLocation>
        <location evidence="1">Cell membrane</location>
        <topology evidence="1">Multi-pass membrane protein</topology>
    </subcellularLocation>
</comment>
<comment type="caution">
    <text evidence="8">The sequence shown here is derived from an EMBL/GenBank/DDBJ whole genome shotgun (WGS) entry which is preliminary data.</text>
</comment>
<protein>
    <submittedName>
        <fullName evidence="8">Lysine transporter LysE</fullName>
    </submittedName>
</protein>
<keyword evidence="3 6" id="KW-0812">Transmembrane</keyword>
<evidence type="ECO:0000256" key="3">
    <source>
        <dbReference type="ARBA" id="ARBA00022692"/>
    </source>
</evidence>
<dbReference type="EMBL" id="PGFS01000001">
    <property type="protein sequence ID" value="MDH4573820.1"/>
    <property type="molecule type" value="Genomic_DNA"/>
</dbReference>
<keyword evidence="2" id="KW-1003">Cell membrane</keyword>
<name>A0ABT6I7V8_9GAMM</name>
<feature type="transmembrane region" description="Helical" evidence="6">
    <location>
        <begin position="148"/>
        <end position="169"/>
    </location>
</feature>
<sequence>MSLQLWLSLLAICALGAMSPGPSLAMVMQNTLGGGRSCGVIAGITHAAGVGLYAGLTVLGLAAVIVHQPWLYRLVTWSGACYLAWMGVQALRAGGSDGFGVTFHSSDWRRAMRDGMLVALGNPKLIVFFVALLSQFVSADLSVAGRWLIVATATLVDGGWYVLVALLLSNSRVLPWLQRRAAWIHRLTGLVLLGLAARVALG</sequence>
<keyword evidence="7" id="KW-0732">Signal</keyword>
<dbReference type="InterPro" id="IPR001123">
    <property type="entry name" value="LeuE-type"/>
</dbReference>
<dbReference type="PANTHER" id="PTHR30086">
    <property type="entry name" value="ARGININE EXPORTER PROTEIN ARGO"/>
    <property type="match status" value="1"/>
</dbReference>
<evidence type="ECO:0000313" key="9">
    <source>
        <dbReference type="Proteomes" id="UP001162135"/>
    </source>
</evidence>
<evidence type="ECO:0000313" key="8">
    <source>
        <dbReference type="EMBL" id="MDH4573820.1"/>
    </source>
</evidence>
<organism evidence="8 9">
    <name type="scientific">Salinicola acroporae</name>
    <dbReference type="NCBI Taxonomy" id="1541440"/>
    <lineage>
        <taxon>Bacteria</taxon>
        <taxon>Pseudomonadati</taxon>
        <taxon>Pseudomonadota</taxon>
        <taxon>Gammaproteobacteria</taxon>
        <taxon>Oceanospirillales</taxon>
        <taxon>Halomonadaceae</taxon>
        <taxon>Salinicola</taxon>
    </lineage>
</organism>
<evidence type="ECO:0000256" key="4">
    <source>
        <dbReference type="ARBA" id="ARBA00022989"/>
    </source>
</evidence>
<feature type="chain" id="PRO_5047295350" evidence="7">
    <location>
        <begin position="26"/>
        <end position="202"/>
    </location>
</feature>
<dbReference type="PIRSF" id="PIRSF006324">
    <property type="entry name" value="LeuE"/>
    <property type="match status" value="1"/>
</dbReference>
<gene>
    <name evidence="8" type="ORF">CUR86_16255</name>
</gene>
<accession>A0ABT6I7V8</accession>
<feature type="transmembrane region" description="Helical" evidence="6">
    <location>
        <begin position="116"/>
        <end position="136"/>
    </location>
</feature>
<keyword evidence="5 6" id="KW-0472">Membrane</keyword>
<proteinExistence type="predicted"/>
<dbReference type="Proteomes" id="UP001162135">
    <property type="component" value="Unassembled WGS sequence"/>
</dbReference>
<feature type="signal peptide" evidence="7">
    <location>
        <begin position="1"/>
        <end position="25"/>
    </location>
</feature>
<feature type="transmembrane region" description="Helical" evidence="6">
    <location>
        <begin position="41"/>
        <end position="66"/>
    </location>
</feature>
<dbReference type="Pfam" id="PF01810">
    <property type="entry name" value="LysE"/>
    <property type="match status" value="1"/>
</dbReference>
<evidence type="ECO:0000256" key="2">
    <source>
        <dbReference type="ARBA" id="ARBA00022475"/>
    </source>
</evidence>
<dbReference type="PANTHER" id="PTHR30086:SF16">
    <property type="entry name" value="AMINO ACID EFFLUX PERMEASE RHTB FAMILY"/>
    <property type="match status" value="1"/>
</dbReference>
<feature type="transmembrane region" description="Helical" evidence="6">
    <location>
        <begin position="181"/>
        <end position="201"/>
    </location>
</feature>
<dbReference type="RefSeq" id="WP_110714598.1">
    <property type="nucleotide sequence ID" value="NZ_PGFS01000001.1"/>
</dbReference>